<name>A0A9E7FRB3_9LILI</name>
<keyword evidence="2" id="KW-1185">Reference proteome</keyword>
<dbReference type="AlphaFoldDB" id="A0A9E7FRB3"/>
<organism evidence="1 2">
    <name type="scientific">Musa troglodytarum</name>
    <name type="common">fe'i banana</name>
    <dbReference type="NCBI Taxonomy" id="320322"/>
    <lineage>
        <taxon>Eukaryota</taxon>
        <taxon>Viridiplantae</taxon>
        <taxon>Streptophyta</taxon>
        <taxon>Embryophyta</taxon>
        <taxon>Tracheophyta</taxon>
        <taxon>Spermatophyta</taxon>
        <taxon>Magnoliopsida</taxon>
        <taxon>Liliopsida</taxon>
        <taxon>Zingiberales</taxon>
        <taxon>Musaceae</taxon>
        <taxon>Musa</taxon>
    </lineage>
</organism>
<proteinExistence type="predicted"/>
<dbReference type="Proteomes" id="UP001055439">
    <property type="component" value="Chromosome 4"/>
</dbReference>
<dbReference type="EMBL" id="CP097506">
    <property type="protein sequence ID" value="URD99611.1"/>
    <property type="molecule type" value="Genomic_DNA"/>
</dbReference>
<protein>
    <submittedName>
        <fullName evidence="1">Uncharacterized protein</fullName>
    </submittedName>
</protein>
<sequence length="35" mass="4082">MASSNNVVKETVFEASEQRTHWNSEIQSKQLLFKN</sequence>
<accession>A0A9E7FRB3</accession>
<reference evidence="1" key="1">
    <citation type="submission" date="2022-05" db="EMBL/GenBank/DDBJ databases">
        <title>The Musa troglodytarum L. genome provides insights into the mechanism of non-climacteric behaviour and enrichment of carotenoids.</title>
        <authorList>
            <person name="Wang J."/>
        </authorList>
    </citation>
    <scope>NUCLEOTIDE SEQUENCE</scope>
    <source>
        <tissue evidence="1">Leaf</tissue>
    </source>
</reference>
<evidence type="ECO:0000313" key="2">
    <source>
        <dbReference type="Proteomes" id="UP001055439"/>
    </source>
</evidence>
<gene>
    <name evidence="1" type="ORF">MUK42_36868</name>
</gene>
<evidence type="ECO:0000313" key="1">
    <source>
        <dbReference type="EMBL" id="URD99611.1"/>
    </source>
</evidence>